<accession>A0A674ITM3</accession>
<evidence type="ECO:0000313" key="2">
    <source>
        <dbReference type="Proteomes" id="UP000472274"/>
    </source>
</evidence>
<evidence type="ECO:0000313" key="1">
    <source>
        <dbReference type="Ensembl" id="ENSTMTP00000012320.1"/>
    </source>
</evidence>
<name>A0A674ITM3_9SAUR</name>
<dbReference type="InParanoid" id="A0A674ITM3"/>
<protein>
    <submittedName>
        <fullName evidence="1">Uncharacterized protein</fullName>
    </submittedName>
</protein>
<organism evidence="1 2">
    <name type="scientific">Terrapene triunguis</name>
    <name type="common">Three-toed box turtle</name>
    <dbReference type="NCBI Taxonomy" id="2587831"/>
    <lineage>
        <taxon>Eukaryota</taxon>
        <taxon>Metazoa</taxon>
        <taxon>Chordata</taxon>
        <taxon>Craniata</taxon>
        <taxon>Vertebrata</taxon>
        <taxon>Euteleostomi</taxon>
        <taxon>Archelosauria</taxon>
        <taxon>Testudinata</taxon>
        <taxon>Testudines</taxon>
        <taxon>Cryptodira</taxon>
        <taxon>Durocryptodira</taxon>
        <taxon>Testudinoidea</taxon>
        <taxon>Emydidae</taxon>
        <taxon>Terrapene</taxon>
    </lineage>
</organism>
<sequence length="143" mass="15364">GSGSGRGALVSQLVPGEVAQVSKAFATVSTPVKPLPAVNALVYSQVLLSAKLLPQSVQWCGRTPVCMRWCILRLDAKPLPHSAQQCGRSPVCVCWCDLRSEICAKAFPQSAQRYGRSPLCAKPLLQSLAQRNGCSPVCVRCWL</sequence>
<dbReference type="Proteomes" id="UP000472274">
    <property type="component" value="Unplaced"/>
</dbReference>
<dbReference type="GeneTree" id="ENSGT01150000287240"/>
<reference evidence="1" key="2">
    <citation type="submission" date="2025-09" db="UniProtKB">
        <authorList>
            <consortium name="Ensembl"/>
        </authorList>
    </citation>
    <scope>IDENTIFICATION</scope>
</reference>
<keyword evidence="2" id="KW-1185">Reference proteome</keyword>
<dbReference type="AlphaFoldDB" id="A0A674ITM3"/>
<dbReference type="Ensembl" id="ENSTMTT00000012750.1">
    <property type="protein sequence ID" value="ENSTMTP00000012320.1"/>
    <property type="gene ID" value="ENSTMTG00000008921.1"/>
</dbReference>
<proteinExistence type="predicted"/>
<reference evidence="1" key="1">
    <citation type="submission" date="2025-08" db="UniProtKB">
        <authorList>
            <consortium name="Ensembl"/>
        </authorList>
    </citation>
    <scope>IDENTIFICATION</scope>
</reference>